<keyword evidence="2" id="KW-1185">Reference proteome</keyword>
<proteinExistence type="predicted"/>
<dbReference type="RefSeq" id="XP_049149626.1">
    <property type="nucleotide sequence ID" value="XM_049292480.1"/>
</dbReference>
<dbReference type="Proteomes" id="UP000830671">
    <property type="component" value="Chromosome 7"/>
</dbReference>
<evidence type="ECO:0000313" key="2">
    <source>
        <dbReference type="Proteomes" id="UP000830671"/>
    </source>
</evidence>
<organism evidence="1 2">
    <name type="scientific">Colletotrichum lupini</name>
    <dbReference type="NCBI Taxonomy" id="145971"/>
    <lineage>
        <taxon>Eukaryota</taxon>
        <taxon>Fungi</taxon>
        <taxon>Dikarya</taxon>
        <taxon>Ascomycota</taxon>
        <taxon>Pezizomycotina</taxon>
        <taxon>Sordariomycetes</taxon>
        <taxon>Hypocreomycetidae</taxon>
        <taxon>Glomerellales</taxon>
        <taxon>Glomerellaceae</taxon>
        <taxon>Colletotrichum</taxon>
        <taxon>Colletotrichum acutatum species complex</taxon>
    </lineage>
</organism>
<sequence>MKAIVPPKKDCSISAVGKGYMLWMGPCHEMFAAIPDDPLFVELCEPKPIPPELITYLTCVCIYARSILLAQKSSPNRWKLYPSKRQPTTPVVLVPDLLISPNKQVAM</sequence>
<dbReference type="KEGG" id="clup:CLUP02_13542"/>
<dbReference type="GeneID" id="73347490"/>
<protein>
    <submittedName>
        <fullName evidence="1">Uncharacterized protein</fullName>
    </submittedName>
</protein>
<evidence type="ECO:0000313" key="1">
    <source>
        <dbReference type="EMBL" id="UQC88020.1"/>
    </source>
</evidence>
<dbReference type="AlphaFoldDB" id="A0A9Q8T2V9"/>
<gene>
    <name evidence="1" type="ORF">CLUP02_13542</name>
</gene>
<accession>A0A9Q8T2V9</accession>
<dbReference type="EMBL" id="CP019479">
    <property type="protein sequence ID" value="UQC88020.1"/>
    <property type="molecule type" value="Genomic_DNA"/>
</dbReference>
<reference evidence="1" key="1">
    <citation type="journal article" date="2021" name="Mol. Plant Microbe Interact.">
        <title>Complete Genome Sequence of the Plant-Pathogenic Fungus Colletotrichum lupini.</title>
        <authorList>
            <person name="Baroncelli R."/>
            <person name="Pensec F."/>
            <person name="Da Lio D."/>
            <person name="Boufleur T."/>
            <person name="Vicente I."/>
            <person name="Sarrocco S."/>
            <person name="Picot A."/>
            <person name="Baraldi E."/>
            <person name="Sukno S."/>
            <person name="Thon M."/>
            <person name="Le Floch G."/>
        </authorList>
    </citation>
    <scope>NUCLEOTIDE SEQUENCE</scope>
    <source>
        <strain evidence="1">IMI 504893</strain>
    </source>
</reference>
<name>A0A9Q8T2V9_9PEZI</name>